<protein>
    <submittedName>
        <fullName evidence="16">Toll like receptor 5</fullName>
    </submittedName>
</protein>
<dbReference type="FunFam" id="3.80.10.10:FF:000306">
    <property type="entry name" value="Toll-like receptor 5"/>
    <property type="match status" value="1"/>
</dbReference>
<keyword evidence="3" id="KW-0399">Innate immunity</keyword>
<dbReference type="GO" id="GO:0002224">
    <property type="term" value="P:toll-like receptor signaling pathway"/>
    <property type="evidence" value="ECO:0007669"/>
    <property type="project" value="InterPro"/>
</dbReference>
<proteinExistence type="inferred from homology"/>
<keyword evidence="7" id="KW-0677">Repeat</keyword>
<evidence type="ECO:0000256" key="1">
    <source>
        <dbReference type="ARBA" id="ARBA00004479"/>
    </source>
</evidence>
<evidence type="ECO:0000256" key="13">
    <source>
        <dbReference type="ARBA" id="ARBA00023198"/>
    </source>
</evidence>
<evidence type="ECO:0000256" key="6">
    <source>
        <dbReference type="ARBA" id="ARBA00022729"/>
    </source>
</evidence>
<dbReference type="GO" id="GO:0006954">
    <property type="term" value="P:inflammatory response"/>
    <property type="evidence" value="ECO:0007669"/>
    <property type="project" value="UniProtKB-KW"/>
</dbReference>
<evidence type="ECO:0000256" key="5">
    <source>
        <dbReference type="ARBA" id="ARBA00022692"/>
    </source>
</evidence>
<dbReference type="InParanoid" id="A0A3Q1EUB2"/>
<evidence type="ECO:0000259" key="15">
    <source>
        <dbReference type="PROSITE" id="PS50104"/>
    </source>
</evidence>
<sequence length="888" mass="101207">MWLLVLQLLGAGFYLQVATCYRSCILNGQKALCSGQWFYRVPALPSDITHLFLDQNYIRELSSASLRDFAELQHLDLGNQKVKLIIRNDAFLQQRNLTYLVLGSNTGLQLDPRAFAGLNNLQSLFLDYCGLTDAILADSFLQPLQSLEMLDLFGNHIVRLQPGLFFSNLTRFTRLNLKLNQIEKLCEGDLVGFKGKYFTYLNLTSNKLFKTLSEDWLRCGNPFKGIAFNILDLSDNGMNKQQITQFFKAIRGTPIAHLKYSGHIGRGFSHNNIPDPDKSTFEGLNSSTIHTLDLSKNFIFSLQNAVFSPLKNATIIDISQNKINQINPNAFDGLQDHLRMLNLSFNLLGKIYSHTFINLTELRVLDLSYNHIGVLGYDAFSKLPRLRGLFLTGNSLRDLGFPATLPNVEYLTLGDNKLSSVYNIAKLGGSSTYVDVTDNRLTDLEDVYIILTHFKGLKTLLFGGNFIKWCTLSKNITMLHSNSLEVLDLHDSSLQIIWAQGMCLHLFDHLENLLGLNISFNSLVALPPGVFSGLSSIIDMDLSYNALTYLQTDVFPVSLKQLDLSNNFLVSPDPMTFRSLTFLRLSENRFHCDCNLYGFLTWLNVTNVTFISPTEDFRCEFPADVHNSPLHNYSRIVEPCEQDDENAVKDLKFALFIFSVLLITSVLLSRIAYARLRGHIFIIYKKIVGKVIEGPKPTPPENEMQYDAFLCFTNSDYSWVEEALLKKLDNQFSEENIFRCCFEARDFLPGEDHLSNIRDAIWDSRKTVCIVSRQFIKDGWCLEAFSLAQGRMLEELKNILIMVVVGKVTHYQLMKVNAIRVFVKRREYLVWPEDPQDLDWFYERLVSQILKDIKVKEFVEDKPEPAEPEIELGVEDGIELEDMAAVAM</sequence>
<keyword evidence="5" id="KW-0812">Transmembrane</keyword>
<dbReference type="SUPFAM" id="SSF52058">
    <property type="entry name" value="L domain-like"/>
    <property type="match status" value="2"/>
</dbReference>
<accession>A0A3Q1EUB2</accession>
<dbReference type="Gene3D" id="3.40.50.10140">
    <property type="entry name" value="Toll/interleukin-1 receptor homology (TIR) domain"/>
    <property type="match status" value="1"/>
</dbReference>
<name>A0A3Q1EUB2_9TELE</name>
<dbReference type="Pfam" id="PF13855">
    <property type="entry name" value="LRR_8"/>
    <property type="match status" value="3"/>
</dbReference>
<dbReference type="AlphaFoldDB" id="A0A3Q1EUB2"/>
<dbReference type="Pfam" id="PF01582">
    <property type="entry name" value="TIR"/>
    <property type="match status" value="1"/>
</dbReference>
<dbReference type="InterPro" id="IPR035897">
    <property type="entry name" value="Toll_tir_struct_dom_sf"/>
</dbReference>
<keyword evidence="12" id="KW-0325">Glycoprotein</keyword>
<keyword evidence="13" id="KW-0395">Inflammatory response</keyword>
<dbReference type="PROSITE" id="PS50104">
    <property type="entry name" value="TIR"/>
    <property type="match status" value="1"/>
</dbReference>
<evidence type="ECO:0000256" key="10">
    <source>
        <dbReference type="ARBA" id="ARBA00023136"/>
    </source>
</evidence>
<evidence type="ECO:0000256" key="9">
    <source>
        <dbReference type="ARBA" id="ARBA00022989"/>
    </source>
</evidence>
<comment type="similarity">
    <text evidence="2">Belongs to the Toll-like receptor family.</text>
</comment>
<dbReference type="PIRSF" id="PIRSF037595">
    <property type="entry name" value="Toll-like_receptor"/>
    <property type="match status" value="1"/>
</dbReference>
<dbReference type="SMART" id="SM00369">
    <property type="entry name" value="LRR_TYP"/>
    <property type="match status" value="9"/>
</dbReference>
<dbReference type="GeneTree" id="ENSGT00940000162464"/>
<evidence type="ECO:0000256" key="7">
    <source>
        <dbReference type="ARBA" id="ARBA00022737"/>
    </source>
</evidence>
<dbReference type="InterPro" id="IPR000483">
    <property type="entry name" value="Cys-rich_flank_reg_C"/>
</dbReference>
<feature type="chain" id="PRO_5018721583" evidence="14">
    <location>
        <begin position="21"/>
        <end position="888"/>
    </location>
</feature>
<dbReference type="GO" id="GO:0005886">
    <property type="term" value="C:plasma membrane"/>
    <property type="evidence" value="ECO:0007669"/>
    <property type="project" value="TreeGrafter"/>
</dbReference>
<dbReference type="FunFam" id="3.40.50.10140:FF:000001">
    <property type="entry name" value="Toll-like receptor 2"/>
    <property type="match status" value="1"/>
</dbReference>
<keyword evidence="9" id="KW-1133">Transmembrane helix</keyword>
<evidence type="ECO:0000256" key="14">
    <source>
        <dbReference type="SAM" id="SignalP"/>
    </source>
</evidence>
<keyword evidence="6 14" id="KW-0732">Signal</keyword>
<dbReference type="GO" id="GO:0004888">
    <property type="term" value="F:transmembrane signaling receptor activity"/>
    <property type="evidence" value="ECO:0007669"/>
    <property type="project" value="InterPro"/>
</dbReference>
<dbReference type="Gene3D" id="3.80.10.10">
    <property type="entry name" value="Ribonuclease Inhibitor"/>
    <property type="match status" value="3"/>
</dbReference>
<dbReference type="SMART" id="SM00082">
    <property type="entry name" value="LRRCT"/>
    <property type="match status" value="1"/>
</dbReference>
<dbReference type="PANTHER" id="PTHR24365:SF525">
    <property type="entry name" value="TOLL-LIKE RECEPTOR 5"/>
    <property type="match status" value="1"/>
</dbReference>
<reference evidence="16" key="1">
    <citation type="submission" date="2025-08" db="UniProtKB">
        <authorList>
            <consortium name="Ensembl"/>
        </authorList>
    </citation>
    <scope>IDENTIFICATION</scope>
</reference>
<comment type="subcellular location">
    <subcellularLocation>
        <location evidence="1">Membrane</location>
        <topology evidence="1">Single-pass type I membrane protein</topology>
    </subcellularLocation>
</comment>
<feature type="domain" description="TIR" evidence="15">
    <location>
        <begin position="704"/>
        <end position="849"/>
    </location>
</feature>
<feature type="signal peptide" evidence="14">
    <location>
        <begin position="1"/>
        <end position="20"/>
    </location>
</feature>
<reference evidence="16" key="2">
    <citation type="submission" date="2025-09" db="UniProtKB">
        <authorList>
            <consortium name="Ensembl"/>
        </authorList>
    </citation>
    <scope>IDENTIFICATION</scope>
</reference>
<dbReference type="InterPro" id="IPR000157">
    <property type="entry name" value="TIR_dom"/>
</dbReference>
<dbReference type="InterPro" id="IPR001611">
    <property type="entry name" value="Leu-rich_rpt"/>
</dbReference>
<evidence type="ECO:0000313" key="16">
    <source>
        <dbReference type="Ensembl" id="ENSAPOP00000007292.1"/>
    </source>
</evidence>
<dbReference type="Ensembl" id="ENSAPOT00000005182.1">
    <property type="protein sequence ID" value="ENSAPOP00000007292.1"/>
    <property type="gene ID" value="ENSAPOG00000009234.1"/>
</dbReference>
<dbReference type="SMART" id="SM00255">
    <property type="entry name" value="TIR"/>
    <property type="match status" value="1"/>
</dbReference>
<evidence type="ECO:0000256" key="11">
    <source>
        <dbReference type="ARBA" id="ARBA00023170"/>
    </source>
</evidence>
<evidence type="ECO:0000256" key="2">
    <source>
        <dbReference type="ARBA" id="ARBA00009634"/>
    </source>
</evidence>
<dbReference type="STRING" id="80966.ENSAPOP00000007292"/>
<dbReference type="GO" id="GO:0045087">
    <property type="term" value="P:innate immune response"/>
    <property type="evidence" value="ECO:0007669"/>
    <property type="project" value="UniProtKB-KW"/>
</dbReference>
<evidence type="ECO:0000256" key="8">
    <source>
        <dbReference type="ARBA" id="ARBA00022859"/>
    </source>
</evidence>
<dbReference type="InterPro" id="IPR003591">
    <property type="entry name" value="Leu-rich_rpt_typical-subtyp"/>
</dbReference>
<evidence type="ECO:0000256" key="3">
    <source>
        <dbReference type="ARBA" id="ARBA00022588"/>
    </source>
</evidence>
<keyword evidence="17" id="KW-1185">Reference proteome</keyword>
<keyword evidence="4" id="KW-0433">Leucine-rich repeat</keyword>
<evidence type="ECO:0000256" key="12">
    <source>
        <dbReference type="ARBA" id="ARBA00023180"/>
    </source>
</evidence>
<keyword evidence="8" id="KW-0391">Immunity</keyword>
<keyword evidence="11" id="KW-0675">Receptor</keyword>
<dbReference type="InterPro" id="IPR032675">
    <property type="entry name" value="LRR_dom_sf"/>
</dbReference>
<organism evidence="16 17">
    <name type="scientific">Acanthochromis polyacanthus</name>
    <name type="common">spiny chromis</name>
    <dbReference type="NCBI Taxonomy" id="80966"/>
    <lineage>
        <taxon>Eukaryota</taxon>
        <taxon>Metazoa</taxon>
        <taxon>Chordata</taxon>
        <taxon>Craniata</taxon>
        <taxon>Vertebrata</taxon>
        <taxon>Euteleostomi</taxon>
        <taxon>Actinopterygii</taxon>
        <taxon>Neopterygii</taxon>
        <taxon>Teleostei</taxon>
        <taxon>Neoteleostei</taxon>
        <taxon>Acanthomorphata</taxon>
        <taxon>Ovalentaria</taxon>
        <taxon>Pomacentridae</taxon>
        <taxon>Acanthochromis</taxon>
    </lineage>
</organism>
<evidence type="ECO:0000313" key="17">
    <source>
        <dbReference type="Proteomes" id="UP000257200"/>
    </source>
</evidence>
<dbReference type="FunCoup" id="A0A3Q1EUB2">
    <property type="interactions" value="899"/>
</dbReference>
<evidence type="ECO:0000256" key="4">
    <source>
        <dbReference type="ARBA" id="ARBA00022614"/>
    </source>
</evidence>
<dbReference type="PANTHER" id="PTHR24365">
    <property type="entry name" value="TOLL-LIKE RECEPTOR"/>
    <property type="match status" value="1"/>
</dbReference>
<dbReference type="PROSITE" id="PS51450">
    <property type="entry name" value="LRR"/>
    <property type="match status" value="1"/>
</dbReference>
<keyword evidence="10" id="KW-0472">Membrane</keyword>
<dbReference type="Proteomes" id="UP000257200">
    <property type="component" value="Unplaced"/>
</dbReference>
<dbReference type="InterPro" id="IPR017241">
    <property type="entry name" value="Toll-like_receptor"/>
</dbReference>
<dbReference type="SUPFAM" id="SSF52200">
    <property type="entry name" value="Toll/Interleukin receptor TIR domain"/>
    <property type="match status" value="1"/>
</dbReference>